<proteinExistence type="predicted"/>
<keyword evidence="4" id="KW-1185">Reference proteome</keyword>
<dbReference type="SUPFAM" id="SSF52821">
    <property type="entry name" value="Rhodanese/Cell cycle control phosphatase"/>
    <property type="match status" value="1"/>
</dbReference>
<name>A0A3D8J909_9HELI</name>
<dbReference type="RefSeq" id="WP_115578819.1">
    <property type="nucleotide sequence ID" value="NZ_NXLX01000006.1"/>
</dbReference>
<sequence>MIRYANDYRGFDVIIDVRSPSEYQHSHIPTAYNFPVLNDDEFKQIGTLYHQDSLQAKILGASIACKNIALLLEKIASQKQIAQLFSHKNKILIYCARGGKRSQALYEVLKNLDLQVYKLQEGYKGYRQLVLCNLKTPHHFLTLCGPTGCGKSEIIQAYSQSSIDLENLAHHYGSSFGDLATLVLGTQPTQKMFENLLEFELSKKQIHSPLIIEAESKKLGNIIIPKELYDNYHKGIFIFIDAPIEQRIKRITNLYKTITQDFFFCAMHRIKPYISNNTFDDILQLWEKQALEKIAQILIEKYYDKVYKIPSYQYKIENKDLNEALKELKEIQSLNKTP</sequence>
<evidence type="ECO:0000313" key="4">
    <source>
        <dbReference type="Proteomes" id="UP000256695"/>
    </source>
</evidence>
<dbReference type="SMART" id="SM00450">
    <property type="entry name" value="RHOD"/>
    <property type="match status" value="1"/>
</dbReference>
<dbReference type="Gene3D" id="3.40.250.10">
    <property type="entry name" value="Rhodanese-like domain"/>
    <property type="match status" value="1"/>
</dbReference>
<accession>A0A3D8J909</accession>
<evidence type="ECO:0000259" key="2">
    <source>
        <dbReference type="PROSITE" id="PS50206"/>
    </source>
</evidence>
<dbReference type="AlphaFoldDB" id="A0A3D8J909"/>
<dbReference type="InterPro" id="IPR017582">
    <property type="entry name" value="SelU"/>
</dbReference>
<protein>
    <submittedName>
        <fullName evidence="3">tRNA 2-selenouridine(34) synthase MnmH</fullName>
    </submittedName>
</protein>
<comment type="caution">
    <text evidence="3">The sequence shown here is derived from an EMBL/GenBank/DDBJ whole genome shotgun (WGS) entry which is preliminary data.</text>
</comment>
<gene>
    <name evidence="3" type="ORF">CQA57_03310</name>
</gene>
<dbReference type="EMBL" id="NXLX01000006">
    <property type="protein sequence ID" value="RDU73989.1"/>
    <property type="molecule type" value="Genomic_DNA"/>
</dbReference>
<dbReference type="NCBIfam" id="TIGR03167">
    <property type="entry name" value="tRNA_sel_U_synt"/>
    <property type="match status" value="1"/>
</dbReference>
<dbReference type="GO" id="GO:0002098">
    <property type="term" value="P:tRNA wobble uridine modification"/>
    <property type="evidence" value="ECO:0007669"/>
    <property type="project" value="InterPro"/>
</dbReference>
<reference evidence="3 4" key="1">
    <citation type="submission" date="2018-04" db="EMBL/GenBank/DDBJ databases">
        <title>Novel Campyloabacter and Helicobacter Species and Strains.</title>
        <authorList>
            <person name="Mannion A.J."/>
            <person name="Shen Z."/>
            <person name="Fox J.G."/>
        </authorList>
    </citation>
    <scope>NUCLEOTIDE SEQUENCE [LARGE SCALE GENOMIC DNA]</scope>
    <source>
        <strain evidence="3 4">MIT 04-9362</strain>
    </source>
</reference>
<dbReference type="OrthoDB" id="285281at2"/>
<dbReference type="PROSITE" id="PS50206">
    <property type="entry name" value="RHODANESE_3"/>
    <property type="match status" value="1"/>
</dbReference>
<dbReference type="SUPFAM" id="SSF52540">
    <property type="entry name" value="P-loop containing nucleoside triphosphate hydrolases"/>
    <property type="match status" value="1"/>
</dbReference>
<dbReference type="InterPro" id="IPR001763">
    <property type="entry name" value="Rhodanese-like_dom"/>
</dbReference>
<dbReference type="PANTHER" id="PTHR30401">
    <property type="entry name" value="TRNA 2-SELENOURIDINE SYNTHASE"/>
    <property type="match status" value="1"/>
</dbReference>
<dbReference type="NCBIfam" id="NF008750">
    <property type="entry name" value="PRK11784.1-2"/>
    <property type="match status" value="1"/>
</dbReference>
<evidence type="ECO:0000313" key="3">
    <source>
        <dbReference type="EMBL" id="RDU73989.1"/>
    </source>
</evidence>
<dbReference type="Gene3D" id="3.40.50.300">
    <property type="entry name" value="P-loop containing nucleotide triphosphate hydrolases"/>
    <property type="match status" value="1"/>
</dbReference>
<feature type="domain" description="Rhodanese" evidence="2">
    <location>
        <begin position="13"/>
        <end position="135"/>
    </location>
</feature>
<dbReference type="InterPro" id="IPR036873">
    <property type="entry name" value="Rhodanese-like_dom_sf"/>
</dbReference>
<dbReference type="InterPro" id="IPR058840">
    <property type="entry name" value="AAA_SelU"/>
</dbReference>
<dbReference type="Proteomes" id="UP000256695">
    <property type="component" value="Unassembled WGS sequence"/>
</dbReference>
<dbReference type="Pfam" id="PF00581">
    <property type="entry name" value="Rhodanese"/>
    <property type="match status" value="1"/>
</dbReference>
<organism evidence="3 4">
    <name type="scientific">Helicobacter anseris</name>
    <dbReference type="NCBI Taxonomy" id="375926"/>
    <lineage>
        <taxon>Bacteria</taxon>
        <taxon>Pseudomonadati</taxon>
        <taxon>Campylobacterota</taxon>
        <taxon>Epsilonproteobacteria</taxon>
        <taxon>Campylobacterales</taxon>
        <taxon>Helicobacteraceae</taxon>
        <taxon>Helicobacter</taxon>
    </lineage>
</organism>
<dbReference type="Pfam" id="PF26341">
    <property type="entry name" value="AAA_SelU"/>
    <property type="match status" value="1"/>
</dbReference>
<keyword evidence="1" id="KW-0711">Selenium</keyword>
<dbReference type="PRINTS" id="PR01100">
    <property type="entry name" value="SHIKIMTKNASE"/>
</dbReference>
<dbReference type="GO" id="GO:0043828">
    <property type="term" value="F:tRNA 2-selenouridine synthase activity"/>
    <property type="evidence" value="ECO:0007669"/>
    <property type="project" value="InterPro"/>
</dbReference>
<evidence type="ECO:0000256" key="1">
    <source>
        <dbReference type="ARBA" id="ARBA00023266"/>
    </source>
</evidence>
<dbReference type="PANTHER" id="PTHR30401:SF0">
    <property type="entry name" value="TRNA 2-SELENOURIDINE SYNTHASE"/>
    <property type="match status" value="1"/>
</dbReference>
<dbReference type="InterPro" id="IPR027417">
    <property type="entry name" value="P-loop_NTPase"/>
</dbReference>